<dbReference type="InterPro" id="IPR012480">
    <property type="entry name" value="Hepar_II_III_C"/>
</dbReference>
<evidence type="ECO:0000313" key="6">
    <source>
        <dbReference type="Proteomes" id="UP000184164"/>
    </source>
</evidence>
<dbReference type="GO" id="GO:0030313">
    <property type="term" value="C:cell envelope"/>
    <property type="evidence" value="ECO:0007669"/>
    <property type="project" value="UniProtKB-SubCell"/>
</dbReference>
<evidence type="ECO:0000259" key="3">
    <source>
        <dbReference type="Pfam" id="PF07940"/>
    </source>
</evidence>
<feature type="domain" description="Secretion system C-terminal sorting" evidence="4">
    <location>
        <begin position="866"/>
        <end position="938"/>
    </location>
</feature>
<dbReference type="Pfam" id="PF18962">
    <property type="entry name" value="Por_Secre_tail"/>
    <property type="match status" value="1"/>
</dbReference>
<keyword evidence="6" id="KW-1185">Reference proteome</keyword>
<dbReference type="STRING" id="1484053.SAMN05444274_106201"/>
<dbReference type="Pfam" id="PF07940">
    <property type="entry name" value="Hepar_II_III_C"/>
    <property type="match status" value="1"/>
</dbReference>
<dbReference type="PANTHER" id="PTHR38045:SF1">
    <property type="entry name" value="HEPARINASE II_III-LIKE PROTEIN"/>
    <property type="match status" value="1"/>
</dbReference>
<feature type="domain" description="Heparinase II/III-like C-terminal" evidence="3">
    <location>
        <begin position="400"/>
        <end position="576"/>
    </location>
</feature>
<organism evidence="5 6">
    <name type="scientific">Mariniphaga anaerophila</name>
    <dbReference type="NCBI Taxonomy" id="1484053"/>
    <lineage>
        <taxon>Bacteria</taxon>
        <taxon>Pseudomonadati</taxon>
        <taxon>Bacteroidota</taxon>
        <taxon>Bacteroidia</taxon>
        <taxon>Marinilabiliales</taxon>
        <taxon>Prolixibacteraceae</taxon>
        <taxon>Mariniphaga</taxon>
    </lineage>
</organism>
<dbReference type="RefSeq" id="WP_073002469.1">
    <property type="nucleotide sequence ID" value="NZ_FQUM01000006.1"/>
</dbReference>
<dbReference type="GO" id="GO:0016829">
    <property type="term" value="F:lyase activity"/>
    <property type="evidence" value="ECO:0007669"/>
    <property type="project" value="InterPro"/>
</dbReference>
<evidence type="ECO:0000256" key="2">
    <source>
        <dbReference type="SAM" id="SignalP"/>
    </source>
</evidence>
<dbReference type="EMBL" id="FQUM01000006">
    <property type="protein sequence ID" value="SHF56354.1"/>
    <property type="molecule type" value="Genomic_DNA"/>
</dbReference>
<name>A0A1M5CNL4_9BACT</name>
<proteinExistence type="predicted"/>
<dbReference type="InterPro" id="IPR008929">
    <property type="entry name" value="Chondroitin_lyas"/>
</dbReference>
<evidence type="ECO:0000256" key="1">
    <source>
        <dbReference type="ARBA" id="ARBA00004196"/>
    </source>
</evidence>
<dbReference type="Gene3D" id="2.70.98.70">
    <property type="match status" value="1"/>
</dbReference>
<gene>
    <name evidence="5" type="ORF">SAMN05444274_106201</name>
</gene>
<evidence type="ECO:0000313" key="5">
    <source>
        <dbReference type="EMBL" id="SHF56354.1"/>
    </source>
</evidence>
<dbReference type="Gene3D" id="1.50.10.100">
    <property type="entry name" value="Chondroitin AC/alginate lyase"/>
    <property type="match status" value="1"/>
</dbReference>
<keyword evidence="2" id="KW-0732">Signal</keyword>
<dbReference type="OrthoDB" id="175534at2"/>
<feature type="signal peptide" evidence="2">
    <location>
        <begin position="1"/>
        <end position="22"/>
    </location>
</feature>
<dbReference type="NCBIfam" id="TIGR04183">
    <property type="entry name" value="Por_Secre_tail"/>
    <property type="match status" value="1"/>
</dbReference>
<reference evidence="5 6" key="1">
    <citation type="submission" date="2016-11" db="EMBL/GenBank/DDBJ databases">
        <authorList>
            <person name="Jaros S."/>
            <person name="Januszkiewicz K."/>
            <person name="Wedrychowicz H."/>
        </authorList>
    </citation>
    <scope>NUCLEOTIDE SEQUENCE [LARGE SCALE GENOMIC DNA]</scope>
    <source>
        <strain evidence="5 6">DSM 26910</strain>
    </source>
</reference>
<dbReference type="Proteomes" id="UP000184164">
    <property type="component" value="Unassembled WGS sequence"/>
</dbReference>
<protein>
    <submittedName>
        <fullName evidence="5">Por secretion system C-terminal sorting domain-containing protein</fullName>
    </submittedName>
</protein>
<feature type="chain" id="PRO_5013359167" evidence="2">
    <location>
        <begin position="23"/>
        <end position="940"/>
    </location>
</feature>
<sequence>MKNLARILIRVMFVLLSLVTSAQNNAIAAVSAGKVSENNSLFADISAHPRLLMSNSDLLDLQQAIAQSARMQQLHDFIITQSDGMLVLDGLKYEKAGKRLLAVSREALRRIFYLSYSYRLTGNSQYLNKAESEINTVCAFADWNPSHYLDVGEMCMAVSIGYDWLYDNLQEATKRNVRKAIVTKAFDTSSGQWFLNATNNWNQVCNAGLVYGALAIFEHEESASVAIIEQALQSMSLPLSEYGPDGNYIEGAMYWRYGTSFQVMMLAALESALGTDYGLSQYSGFMESAKYMMYMSGPTQLRNNYSDCSSLQSPNPAMFWFAKKSNNPSLLFGEKRLLRMNAYLKPFAEDRLLPIALIFGKGIALDKMTAPTEKIWIGRGTTPVVIVRTGWEGANEKYLGIKGGSASTSHAHMDAGSFVYDSDRYRWAMDFGLQSYAAVENAGVDFWNMSQNSERWGVFRLGNKNHNTLSINNQRHNVNGNAWFEEYYQTSAKLGAKIDLTNTLNLDSEVRRATREVSIENETFLKVVDEITTGSGSVDLYWNMVTPARAEIVNPSTIRLAQGGKRMLLKFTSATPFILTASRSTDPGNSYETSNSGTSMVGFDAVLSANSTATFTVTLKEDTQTPPVVTTNYIYLDLPDPNTGLEGNTLYYDESPLGINTSGDAYIGGFASRYGWNVYGNSDIDDIMGKQFLFRYAAMGTTNTSAGDSYGDILSQAGIDRANDGILGVRGGTNGIDPNEGFRLGLDLTYVPPSVKVLLAEVGVKYVGGLETGVVVNRNNTSLTKTFGAPGTGTEVELSGGYINVEDLNIFLNGGQLDQDLASVFSNSSSGSFRIHGFRLKVIDTNTLTGTLLDENKTAGSQSISIWPNPFADVVNVKLNSDSETRIKILDIHGRCLYIKHIKTNGEKQVRLNLSGFSPGIYVCCIENGTRRVSKKIIKK</sequence>
<dbReference type="AlphaFoldDB" id="A0A1M5CNL4"/>
<dbReference type="SUPFAM" id="SSF48230">
    <property type="entry name" value="Chondroitin AC/alginate lyase"/>
    <property type="match status" value="1"/>
</dbReference>
<dbReference type="InterPro" id="IPR026444">
    <property type="entry name" value="Secre_tail"/>
</dbReference>
<dbReference type="PANTHER" id="PTHR38045">
    <property type="entry name" value="CHROMOSOME 1, WHOLE GENOME SHOTGUN SEQUENCE"/>
    <property type="match status" value="1"/>
</dbReference>
<accession>A0A1M5CNL4</accession>
<comment type="subcellular location">
    <subcellularLocation>
        <location evidence="1">Cell envelope</location>
    </subcellularLocation>
</comment>
<evidence type="ECO:0000259" key="4">
    <source>
        <dbReference type="Pfam" id="PF18962"/>
    </source>
</evidence>